<organism evidence="9 10">
    <name type="scientific">Candidatus Kaiserbacteria bacterium RIFCSPHIGHO2_02_FULL_49_11</name>
    <dbReference type="NCBI Taxonomy" id="1798489"/>
    <lineage>
        <taxon>Bacteria</taxon>
        <taxon>Candidatus Kaiseribacteriota</taxon>
    </lineage>
</organism>
<dbReference type="Pfam" id="PF01368">
    <property type="entry name" value="DHH"/>
    <property type="match status" value="1"/>
</dbReference>
<dbReference type="Proteomes" id="UP000177659">
    <property type="component" value="Unassembled WGS sequence"/>
</dbReference>
<evidence type="ECO:0000256" key="1">
    <source>
        <dbReference type="ARBA" id="ARBA00005915"/>
    </source>
</evidence>
<dbReference type="InterPro" id="IPR001667">
    <property type="entry name" value="DDH_dom"/>
</dbReference>
<feature type="domain" description="DDH" evidence="6">
    <location>
        <begin position="76"/>
        <end position="209"/>
    </location>
</feature>
<comment type="similarity">
    <text evidence="1">Belongs to the RecJ family.</text>
</comment>
<evidence type="ECO:0000259" key="7">
    <source>
        <dbReference type="Pfam" id="PF02272"/>
    </source>
</evidence>
<keyword evidence="4" id="KW-0378">Hydrolase</keyword>
<evidence type="ECO:0000313" key="9">
    <source>
        <dbReference type="EMBL" id="OGG55021.1"/>
    </source>
</evidence>
<name>A0A1F6D154_9BACT</name>
<evidence type="ECO:0000256" key="4">
    <source>
        <dbReference type="ARBA" id="ARBA00022801"/>
    </source>
</evidence>
<evidence type="ECO:0000313" key="10">
    <source>
        <dbReference type="Proteomes" id="UP000177659"/>
    </source>
</evidence>
<evidence type="ECO:0000259" key="8">
    <source>
        <dbReference type="Pfam" id="PF17768"/>
    </source>
</evidence>
<dbReference type="InterPro" id="IPR004610">
    <property type="entry name" value="RecJ"/>
</dbReference>
<accession>A0A1F6D154</accession>
<keyword evidence="5 9" id="KW-0269">Exonuclease</keyword>
<dbReference type="GO" id="GO:0006281">
    <property type="term" value="P:DNA repair"/>
    <property type="evidence" value="ECO:0007669"/>
    <property type="project" value="InterPro"/>
</dbReference>
<reference evidence="9 10" key="1">
    <citation type="journal article" date="2016" name="Nat. Commun.">
        <title>Thousands of microbial genomes shed light on interconnected biogeochemical processes in an aquifer system.</title>
        <authorList>
            <person name="Anantharaman K."/>
            <person name="Brown C.T."/>
            <person name="Hug L.A."/>
            <person name="Sharon I."/>
            <person name="Castelle C.J."/>
            <person name="Probst A.J."/>
            <person name="Thomas B.C."/>
            <person name="Singh A."/>
            <person name="Wilkins M.J."/>
            <person name="Karaoz U."/>
            <person name="Brodie E.L."/>
            <person name="Williams K.H."/>
            <person name="Hubbard S.S."/>
            <person name="Banfield J.F."/>
        </authorList>
    </citation>
    <scope>NUCLEOTIDE SEQUENCE [LARGE SCALE GENOMIC DNA]</scope>
</reference>
<dbReference type="GO" id="GO:0006310">
    <property type="term" value="P:DNA recombination"/>
    <property type="evidence" value="ECO:0007669"/>
    <property type="project" value="InterPro"/>
</dbReference>
<sequence length="563" mass="62923">MIKDAPATESTARMQDELTQYPELLRELLQNRGITTKAEAEIFLNPRYEDLFDPFLIKDMDRAVDRILRALQGNERIAIWSDYDCDGIPGGVLLHDFFKKIAYPHFQNYIPHRHEEGYGLNIGGIEKLKYDGVSLIITVDVGIMDIEKVAHANSLEMDVIVTDHHLPGSILPPAYAVVNSKRADDAYPFKELCGSGVAFKLVQALIKRGNFGLKEGWEKWLLDVAGIATIADMVPLVGENRILAYFGLQVLRKSRRPGLQQLCRKMNVTQRDITEDDIGFMIAPRINAASRMDRPDEAFHLLATDSEVEGGVYAEHLHKINNERKGVVASMVKEIKKEISARATTDGIIVMGNPKWKPALLGLVANTLVEEYGKTVCLWGEEGGNILKGSCRSNGEVNVVEMMTYSKEVLIEYGGHKFSGGFSVTREQVHLLPQAFVEAHTSVKVDGVAEEVCVDKKLHVDDVTWETYRTLEKLAPFGMGNPKPTFLFENVTVSRVRQFGKEKNHLEIQVTHGGKSVPAIAFFTSPESFGGLQEGKRIHLIANIERSTFGRVPQLRLRIISVT</sequence>
<dbReference type="InterPro" id="IPR051673">
    <property type="entry name" value="SSDNA_exonuclease_RecJ"/>
</dbReference>
<dbReference type="Gene3D" id="2.40.50.460">
    <property type="match status" value="1"/>
</dbReference>
<dbReference type="GO" id="GO:0008409">
    <property type="term" value="F:5'-3' exonuclease activity"/>
    <property type="evidence" value="ECO:0007669"/>
    <property type="project" value="InterPro"/>
</dbReference>
<dbReference type="AlphaFoldDB" id="A0A1F6D154"/>
<feature type="domain" description="RecJ OB" evidence="8">
    <location>
        <begin position="454"/>
        <end position="559"/>
    </location>
</feature>
<dbReference type="PANTHER" id="PTHR30255:SF2">
    <property type="entry name" value="SINGLE-STRANDED-DNA-SPECIFIC EXONUCLEASE RECJ"/>
    <property type="match status" value="1"/>
</dbReference>
<dbReference type="Pfam" id="PF02272">
    <property type="entry name" value="DHHA1"/>
    <property type="match status" value="1"/>
</dbReference>
<dbReference type="InterPro" id="IPR003156">
    <property type="entry name" value="DHHA1_dom"/>
</dbReference>
<protein>
    <recommendedName>
        <fullName evidence="2">Single-stranded-DNA-specific exonuclease RecJ</fullName>
    </recommendedName>
</protein>
<proteinExistence type="inferred from homology"/>
<feature type="domain" description="DHHA1" evidence="7">
    <location>
        <begin position="349"/>
        <end position="430"/>
    </location>
</feature>
<evidence type="ECO:0000256" key="3">
    <source>
        <dbReference type="ARBA" id="ARBA00022722"/>
    </source>
</evidence>
<dbReference type="NCBIfam" id="TIGR00644">
    <property type="entry name" value="recJ"/>
    <property type="match status" value="1"/>
</dbReference>
<evidence type="ECO:0000256" key="2">
    <source>
        <dbReference type="ARBA" id="ARBA00019841"/>
    </source>
</evidence>
<dbReference type="SUPFAM" id="SSF64182">
    <property type="entry name" value="DHH phosphoesterases"/>
    <property type="match status" value="1"/>
</dbReference>
<dbReference type="Pfam" id="PF17768">
    <property type="entry name" value="RecJ_OB"/>
    <property type="match status" value="1"/>
</dbReference>
<dbReference type="Gene3D" id="3.90.1640.30">
    <property type="match status" value="1"/>
</dbReference>
<comment type="caution">
    <text evidence="9">The sequence shown here is derived from an EMBL/GenBank/DDBJ whole genome shotgun (WGS) entry which is preliminary data.</text>
</comment>
<evidence type="ECO:0000259" key="6">
    <source>
        <dbReference type="Pfam" id="PF01368"/>
    </source>
</evidence>
<dbReference type="EMBL" id="MFLC01000025">
    <property type="protein sequence ID" value="OGG55021.1"/>
    <property type="molecule type" value="Genomic_DNA"/>
</dbReference>
<evidence type="ECO:0000256" key="5">
    <source>
        <dbReference type="ARBA" id="ARBA00022839"/>
    </source>
</evidence>
<dbReference type="GO" id="GO:0003676">
    <property type="term" value="F:nucleic acid binding"/>
    <property type="evidence" value="ECO:0007669"/>
    <property type="project" value="InterPro"/>
</dbReference>
<gene>
    <name evidence="9" type="ORF">A3D62_03190</name>
</gene>
<dbReference type="PANTHER" id="PTHR30255">
    <property type="entry name" value="SINGLE-STRANDED-DNA-SPECIFIC EXONUCLEASE RECJ"/>
    <property type="match status" value="1"/>
</dbReference>
<dbReference type="InterPro" id="IPR038763">
    <property type="entry name" value="DHH_sf"/>
</dbReference>
<keyword evidence="3" id="KW-0540">Nuclease</keyword>
<dbReference type="InterPro" id="IPR041122">
    <property type="entry name" value="RecJ_OB"/>
</dbReference>